<evidence type="ECO:0000259" key="3">
    <source>
        <dbReference type="Pfam" id="PF26053"/>
    </source>
</evidence>
<evidence type="ECO:0000313" key="5">
    <source>
        <dbReference type="Proteomes" id="UP000799441"/>
    </source>
</evidence>
<keyword evidence="5" id="KW-1185">Reference proteome</keyword>
<proteinExistence type="predicted"/>
<evidence type="ECO:0000256" key="1">
    <source>
        <dbReference type="SAM" id="MobiDB-lite"/>
    </source>
</evidence>
<dbReference type="Gene3D" id="3.90.1300.10">
    <property type="entry name" value="Amidase signature (AS) domain"/>
    <property type="match status" value="1"/>
</dbReference>
<dbReference type="Proteomes" id="UP000799441">
    <property type="component" value="Unassembled WGS sequence"/>
</dbReference>
<feature type="domain" description="Scytalone dehydratase-like protein Arp1 N-terminal" evidence="3">
    <location>
        <begin position="95"/>
        <end position="198"/>
    </location>
</feature>
<feature type="domain" description="Amidase" evidence="2">
    <location>
        <begin position="226"/>
        <end position="400"/>
    </location>
</feature>
<dbReference type="InterPro" id="IPR058329">
    <property type="entry name" value="Arp1_N"/>
</dbReference>
<sequence length="689" mass="73559">MEVNGCRVEDGFGSSDSSSSCRLLLYWMRMLLSTRSYTTLLGFWSCLHSSYSVALTLTGQTVELDGVYYYVPSTSVGSISQRPGGSGWSGAKSGASVSLTPLTIVTANGTAAGQYSSQQLDSAVAHFEATDDVFSSGFLEAVYVQYIGDRPRGRPAPGNSIKGVDHVYSTYVSGGSLIPAGPYFLSASGDVHQAWRLYSDFAGAFTETVIGDSDGFSVLPANIPGQALAVAVPSRLYHTPTPEKPLSGVRLGIKDIYNVKGIRTGNGNRAWYHLYSPAAENAVVVQRLVDAGAIIVGKMKTSQFANGETATADWVDQLAPFNPRGDGYQQPSSSSSGPGAGAGSYDWLDLTVGSDTGGSIRGPSGVQGLFGNRPSHGLVSLDGVMPLAPQLDTAGFLTRKPDIWIEAANALYEGNVTFEHTYPTEILLSDFPETAESESDQILLDFVSKLADFLGATITAYNLTTDWAESHSSSTPSLTDLGSLLYPIIIAKEQARLVRDPFYEDYAAKYDGRRPFINPAPLARWAFGDAFPPSATDEALQNKTIFADWFSSHVLSPPNSTANSTASCTNRFLLYPGSGSSASPDYRNEYIEPPTAPVGMSISRVSPYWGGPDFVLPIGQAKYYSNITLHDEYLPVTVDIMAARKCDGTIFGLVEDLVKVGFLEASEAGRTIVGGGDVLFRRAAAGMSQ</sequence>
<dbReference type="AlphaFoldDB" id="A0A9P4QK59"/>
<feature type="region of interest" description="Disordered" evidence="1">
    <location>
        <begin position="320"/>
        <end position="341"/>
    </location>
</feature>
<reference evidence="4" key="1">
    <citation type="journal article" date="2020" name="Stud. Mycol.">
        <title>101 Dothideomycetes genomes: a test case for predicting lifestyles and emergence of pathogens.</title>
        <authorList>
            <person name="Haridas S."/>
            <person name="Albert R."/>
            <person name="Binder M."/>
            <person name="Bloem J."/>
            <person name="Labutti K."/>
            <person name="Salamov A."/>
            <person name="Andreopoulos B."/>
            <person name="Baker S."/>
            <person name="Barry K."/>
            <person name="Bills G."/>
            <person name="Bluhm B."/>
            <person name="Cannon C."/>
            <person name="Castanera R."/>
            <person name="Culley D."/>
            <person name="Daum C."/>
            <person name="Ezra D."/>
            <person name="Gonzalez J."/>
            <person name="Henrissat B."/>
            <person name="Kuo A."/>
            <person name="Liang C."/>
            <person name="Lipzen A."/>
            <person name="Lutzoni F."/>
            <person name="Magnuson J."/>
            <person name="Mondo S."/>
            <person name="Nolan M."/>
            <person name="Ohm R."/>
            <person name="Pangilinan J."/>
            <person name="Park H.-J."/>
            <person name="Ramirez L."/>
            <person name="Alfaro M."/>
            <person name="Sun H."/>
            <person name="Tritt A."/>
            <person name="Yoshinaga Y."/>
            <person name="Zwiers L.-H."/>
            <person name="Turgeon B."/>
            <person name="Goodwin S."/>
            <person name="Spatafora J."/>
            <person name="Crous P."/>
            <person name="Grigoriev I."/>
        </authorList>
    </citation>
    <scope>NUCLEOTIDE SEQUENCE</scope>
    <source>
        <strain evidence="4">CBS 116435</strain>
    </source>
</reference>
<protein>
    <submittedName>
        <fullName evidence="4">Amidase signature enzyme</fullName>
    </submittedName>
</protein>
<accession>A0A9P4QK59</accession>
<dbReference type="Pfam" id="PF26053">
    <property type="entry name" value="DUF8016"/>
    <property type="match status" value="1"/>
</dbReference>
<dbReference type="Pfam" id="PF01425">
    <property type="entry name" value="Amidase"/>
    <property type="match status" value="1"/>
</dbReference>
<evidence type="ECO:0000313" key="4">
    <source>
        <dbReference type="EMBL" id="KAF2726247.1"/>
    </source>
</evidence>
<dbReference type="InterPro" id="IPR036928">
    <property type="entry name" value="AS_sf"/>
</dbReference>
<dbReference type="InterPro" id="IPR023631">
    <property type="entry name" value="Amidase_dom"/>
</dbReference>
<comment type="caution">
    <text evidence="4">The sequence shown here is derived from an EMBL/GenBank/DDBJ whole genome shotgun (WGS) entry which is preliminary data.</text>
</comment>
<dbReference type="OrthoDB" id="5423360at2759"/>
<organism evidence="4 5">
    <name type="scientific">Polychaeton citri CBS 116435</name>
    <dbReference type="NCBI Taxonomy" id="1314669"/>
    <lineage>
        <taxon>Eukaryota</taxon>
        <taxon>Fungi</taxon>
        <taxon>Dikarya</taxon>
        <taxon>Ascomycota</taxon>
        <taxon>Pezizomycotina</taxon>
        <taxon>Dothideomycetes</taxon>
        <taxon>Dothideomycetidae</taxon>
        <taxon>Capnodiales</taxon>
        <taxon>Capnodiaceae</taxon>
        <taxon>Polychaeton</taxon>
    </lineage>
</organism>
<gene>
    <name evidence="4" type="ORF">K431DRAFT_280274</name>
</gene>
<dbReference type="PANTHER" id="PTHR46310">
    <property type="entry name" value="AMIDASE 1"/>
    <property type="match status" value="1"/>
</dbReference>
<dbReference type="PANTHER" id="PTHR46310:SF7">
    <property type="entry name" value="AMIDASE 1"/>
    <property type="match status" value="1"/>
</dbReference>
<name>A0A9P4QK59_9PEZI</name>
<feature type="compositionally biased region" description="Low complexity" evidence="1">
    <location>
        <begin position="325"/>
        <end position="337"/>
    </location>
</feature>
<evidence type="ECO:0000259" key="2">
    <source>
        <dbReference type="Pfam" id="PF01425"/>
    </source>
</evidence>
<dbReference type="EMBL" id="MU003765">
    <property type="protein sequence ID" value="KAF2726247.1"/>
    <property type="molecule type" value="Genomic_DNA"/>
</dbReference>
<dbReference type="SUPFAM" id="SSF75304">
    <property type="entry name" value="Amidase signature (AS) enzymes"/>
    <property type="match status" value="1"/>
</dbReference>